<organism evidence="2">
    <name type="scientific">mine drainage metagenome</name>
    <dbReference type="NCBI Taxonomy" id="410659"/>
    <lineage>
        <taxon>unclassified sequences</taxon>
        <taxon>metagenomes</taxon>
        <taxon>ecological metagenomes</taxon>
    </lineage>
</organism>
<name>A0A1J5RVK1_9ZZZZ</name>
<dbReference type="GO" id="GO:0046872">
    <property type="term" value="F:metal ion binding"/>
    <property type="evidence" value="ECO:0007669"/>
    <property type="project" value="InterPro"/>
</dbReference>
<proteinExistence type="predicted"/>
<protein>
    <submittedName>
        <fullName evidence="2">Uncharacterized protein</fullName>
    </submittedName>
</protein>
<reference evidence="2" key="1">
    <citation type="submission" date="2016-10" db="EMBL/GenBank/DDBJ databases">
        <title>Sequence of Gallionella enrichment culture.</title>
        <authorList>
            <person name="Poehlein A."/>
            <person name="Muehling M."/>
            <person name="Daniel R."/>
        </authorList>
    </citation>
    <scope>NUCLEOTIDE SEQUENCE</scope>
</reference>
<dbReference type="InterPro" id="IPR036163">
    <property type="entry name" value="HMA_dom_sf"/>
</dbReference>
<feature type="region of interest" description="Disordered" evidence="1">
    <location>
        <begin position="115"/>
        <end position="137"/>
    </location>
</feature>
<evidence type="ECO:0000256" key="1">
    <source>
        <dbReference type="SAM" id="MobiDB-lite"/>
    </source>
</evidence>
<dbReference type="Gene3D" id="3.30.70.100">
    <property type="match status" value="1"/>
</dbReference>
<evidence type="ECO:0000313" key="2">
    <source>
        <dbReference type="EMBL" id="OIQ95999.1"/>
    </source>
</evidence>
<dbReference type="SUPFAM" id="SSF55008">
    <property type="entry name" value="HMA, heavy metal-associated domain"/>
    <property type="match status" value="1"/>
</dbReference>
<gene>
    <name evidence="2" type="ORF">GALL_219960</name>
</gene>
<sequence>MKKLFFAIVVLFISDAVQSQVMAAKKEWITIKSSNLKCWECKERLEKYLISENESTMESGIVQRKYNLLSGEIRIQYYPDRVTPDVIRTVLNNAGYDADSTKADPEAYKKLPPICKRAEDGGGPQKGKPCHLQPYNR</sequence>
<dbReference type="AlphaFoldDB" id="A0A1J5RVK1"/>
<comment type="caution">
    <text evidence="2">The sequence shown here is derived from an EMBL/GenBank/DDBJ whole genome shotgun (WGS) entry which is preliminary data.</text>
</comment>
<dbReference type="EMBL" id="MLJW01000156">
    <property type="protein sequence ID" value="OIQ95999.1"/>
    <property type="molecule type" value="Genomic_DNA"/>
</dbReference>
<accession>A0A1J5RVK1</accession>